<accession>A0A915MMN5</accession>
<evidence type="ECO:0000256" key="2">
    <source>
        <dbReference type="SAM" id="SignalP"/>
    </source>
</evidence>
<dbReference type="WBParaSite" id="scaffold4133_cov176.g7680">
    <property type="protein sequence ID" value="scaffold4133_cov176.g7680"/>
    <property type="gene ID" value="scaffold4133_cov176.g7680"/>
</dbReference>
<evidence type="ECO:0000256" key="1">
    <source>
        <dbReference type="SAM" id="MobiDB-lite"/>
    </source>
</evidence>
<name>A0A915MMN5_MELJA</name>
<proteinExistence type="predicted"/>
<dbReference type="Proteomes" id="UP000887561">
    <property type="component" value="Unplaced"/>
</dbReference>
<feature type="region of interest" description="Disordered" evidence="1">
    <location>
        <begin position="234"/>
        <end position="270"/>
    </location>
</feature>
<sequence>MIKILIPAFITFLHFCAPTDGSRFFLKIKGVVSNGNDYERIDNHEYHEFCVHMKCIKQENHHVALKYLTEHSLIEGNHFVPAHHTSSDTDTSGEREGNRFYLKINGVVSNANVDERVDNHEYHQFCVHMKCIEGLNIHGNNRVIERQGDNIINEEFYVQNNHELPIDAPEFCNLDLAITFHVTHVVNRHCFANGGVHEPSNYDDWPQFITRIEKYENTDDVEGTVALQYLTEHSVIDANQPDPQPSESETNGQGETSGSGHNGSEYSGSD</sequence>
<keyword evidence="3" id="KW-1185">Reference proteome</keyword>
<feature type="compositionally biased region" description="Polar residues" evidence="1">
    <location>
        <begin position="245"/>
        <end position="254"/>
    </location>
</feature>
<organism evidence="3 4">
    <name type="scientific">Meloidogyne javanica</name>
    <name type="common">Root-knot nematode worm</name>
    <dbReference type="NCBI Taxonomy" id="6303"/>
    <lineage>
        <taxon>Eukaryota</taxon>
        <taxon>Metazoa</taxon>
        <taxon>Ecdysozoa</taxon>
        <taxon>Nematoda</taxon>
        <taxon>Chromadorea</taxon>
        <taxon>Rhabditida</taxon>
        <taxon>Tylenchina</taxon>
        <taxon>Tylenchomorpha</taxon>
        <taxon>Tylenchoidea</taxon>
        <taxon>Meloidogynidae</taxon>
        <taxon>Meloidogyninae</taxon>
        <taxon>Meloidogyne</taxon>
        <taxon>Meloidogyne incognita group</taxon>
    </lineage>
</organism>
<feature type="signal peptide" evidence="2">
    <location>
        <begin position="1"/>
        <end position="21"/>
    </location>
</feature>
<evidence type="ECO:0000313" key="4">
    <source>
        <dbReference type="WBParaSite" id="scaffold4133_cov176.g7680"/>
    </source>
</evidence>
<dbReference type="AlphaFoldDB" id="A0A915MMN5"/>
<protein>
    <submittedName>
        <fullName evidence="4">Uncharacterized protein</fullName>
    </submittedName>
</protein>
<reference evidence="4" key="1">
    <citation type="submission" date="2022-11" db="UniProtKB">
        <authorList>
            <consortium name="WormBaseParasite"/>
        </authorList>
    </citation>
    <scope>IDENTIFICATION</scope>
</reference>
<feature type="chain" id="PRO_5037908125" evidence="2">
    <location>
        <begin position="22"/>
        <end position="270"/>
    </location>
</feature>
<keyword evidence="2" id="KW-0732">Signal</keyword>
<evidence type="ECO:0000313" key="3">
    <source>
        <dbReference type="Proteomes" id="UP000887561"/>
    </source>
</evidence>